<organism evidence="1 2">
    <name type="scientific">Mycoplana rhizolycopersici</name>
    <dbReference type="NCBI Taxonomy" id="2746702"/>
    <lineage>
        <taxon>Bacteria</taxon>
        <taxon>Pseudomonadati</taxon>
        <taxon>Pseudomonadota</taxon>
        <taxon>Alphaproteobacteria</taxon>
        <taxon>Hyphomicrobiales</taxon>
        <taxon>Rhizobiaceae</taxon>
        <taxon>Mycoplana</taxon>
    </lineage>
</organism>
<dbReference type="EMBL" id="JABXYK010000002">
    <property type="protein sequence ID" value="NVP54480.1"/>
    <property type="molecule type" value="Genomic_DNA"/>
</dbReference>
<gene>
    <name evidence="1" type="ORF">HV823_04320</name>
</gene>
<name>A0ABX2QA27_9HYPH</name>
<sequence>MRKPVLFTVVTDDIDFALSQVFACARSNAPSFARVIDDPVEILALPHGAKVHIAIWTTRRDTSGAEIAWRERRMRGGLVFLTDEEMEKVSRWRARHVAGERAAPATPTAPVETAALPSMAGIAPSTPPQLAQEWR</sequence>
<evidence type="ECO:0000313" key="1">
    <source>
        <dbReference type="EMBL" id="NVP54480.1"/>
    </source>
</evidence>
<protein>
    <submittedName>
        <fullName evidence="1">Uncharacterized protein</fullName>
    </submittedName>
</protein>
<dbReference type="RefSeq" id="WP_176948496.1">
    <property type="nucleotide sequence ID" value="NZ_JABXYK010000002.1"/>
</dbReference>
<keyword evidence="2" id="KW-1185">Reference proteome</keyword>
<dbReference type="Proteomes" id="UP000659172">
    <property type="component" value="Unassembled WGS sequence"/>
</dbReference>
<evidence type="ECO:0000313" key="2">
    <source>
        <dbReference type="Proteomes" id="UP000659172"/>
    </source>
</evidence>
<comment type="caution">
    <text evidence="1">The sequence shown here is derived from an EMBL/GenBank/DDBJ whole genome shotgun (WGS) entry which is preliminary data.</text>
</comment>
<reference evidence="1 2" key="1">
    <citation type="submission" date="2020-06" db="EMBL/GenBank/DDBJ databases">
        <title>Rhizobium sp.nov. isolated from the tomato plant.</title>
        <authorList>
            <person name="Thin K.K."/>
            <person name="Zhang X."/>
            <person name="He S."/>
        </authorList>
    </citation>
    <scope>NUCLEOTIDE SEQUENCE [LARGE SCALE GENOMIC DNA]</scope>
    <source>
        <strain evidence="1 2">DBTS2</strain>
    </source>
</reference>
<accession>A0ABX2QA27</accession>
<proteinExistence type="predicted"/>